<accession>A0A7V7KTM3</accession>
<reference evidence="2 3" key="1">
    <citation type="submission" date="2018-07" db="EMBL/GenBank/DDBJ databases">
        <title>Pseudomonas laoshanensis sp. nov., isolated from soil.</title>
        <authorList>
            <person name="Sun J."/>
            <person name="Yu L."/>
            <person name="Wang M."/>
            <person name="Zhang C."/>
        </authorList>
    </citation>
    <scope>NUCLEOTIDE SEQUENCE [LARGE SCALE GENOMIC DNA]</scope>
    <source>
        <strain evidence="2 3">Y22</strain>
    </source>
</reference>
<organism evidence="2 3">
    <name type="scientific">Halopseudomonas laoshanensis</name>
    <dbReference type="NCBI Taxonomy" id="2268758"/>
    <lineage>
        <taxon>Bacteria</taxon>
        <taxon>Pseudomonadati</taxon>
        <taxon>Pseudomonadota</taxon>
        <taxon>Gammaproteobacteria</taxon>
        <taxon>Pseudomonadales</taxon>
        <taxon>Pseudomonadaceae</taxon>
        <taxon>Halopseudomonas</taxon>
    </lineage>
</organism>
<keyword evidence="1" id="KW-0732">Signal</keyword>
<feature type="signal peptide" evidence="1">
    <location>
        <begin position="1"/>
        <end position="22"/>
    </location>
</feature>
<gene>
    <name evidence="2" type="ORF">DT594_17235</name>
</gene>
<dbReference type="AlphaFoldDB" id="A0A7V7KTM3"/>
<keyword evidence="3" id="KW-1185">Reference proteome</keyword>
<dbReference type="Proteomes" id="UP000463138">
    <property type="component" value="Unassembled WGS sequence"/>
</dbReference>
<comment type="caution">
    <text evidence="2">The sequence shown here is derived from an EMBL/GenBank/DDBJ whole genome shotgun (WGS) entry which is preliminary data.</text>
</comment>
<evidence type="ECO:0000313" key="3">
    <source>
        <dbReference type="Proteomes" id="UP000463138"/>
    </source>
</evidence>
<proteinExistence type="predicted"/>
<dbReference type="EMBL" id="QOVF01000008">
    <property type="protein sequence ID" value="KAA0691323.1"/>
    <property type="molecule type" value="Genomic_DNA"/>
</dbReference>
<protein>
    <recommendedName>
        <fullName evidence="4">Lipoprotein</fullName>
    </recommendedName>
</protein>
<dbReference type="OrthoDB" id="6871517at2"/>
<sequence>MVLHLKRFLVLILLCLAPMAYADVQRLQTLHELRSEGYTAGTYLLIDNNLFERVREPGNREEYNRALATMSQLLQQLGNPSELTTPFANFQLLIRELEALGDEEAHYNLATVNRIMQAHGAFDAAAASAYEAAAADMPEDLLALHKQSLETSQILMLYQNNMFSSVGVYFLENQEGLFDILDASILARSAELKGIYPDQSETFSRLDKQYEFIQPRLKNPLSDWVPTIAAFYLQRNVQTLNNMARDVARSGA</sequence>
<evidence type="ECO:0000256" key="1">
    <source>
        <dbReference type="SAM" id="SignalP"/>
    </source>
</evidence>
<evidence type="ECO:0008006" key="4">
    <source>
        <dbReference type="Google" id="ProtNLM"/>
    </source>
</evidence>
<dbReference type="RefSeq" id="WP_149334197.1">
    <property type="nucleotide sequence ID" value="NZ_QOVF01000008.1"/>
</dbReference>
<name>A0A7V7KTM3_9GAMM</name>
<feature type="chain" id="PRO_5030762507" description="Lipoprotein" evidence="1">
    <location>
        <begin position="23"/>
        <end position="252"/>
    </location>
</feature>
<evidence type="ECO:0000313" key="2">
    <source>
        <dbReference type="EMBL" id="KAA0691323.1"/>
    </source>
</evidence>